<feature type="domain" description="SusD-like N-terminal" evidence="7">
    <location>
        <begin position="22"/>
        <end position="224"/>
    </location>
</feature>
<evidence type="ECO:0000259" key="7">
    <source>
        <dbReference type="Pfam" id="PF14322"/>
    </source>
</evidence>
<evidence type="ECO:0000256" key="3">
    <source>
        <dbReference type="ARBA" id="ARBA00022729"/>
    </source>
</evidence>
<comment type="similarity">
    <text evidence="2">Belongs to the SusD family.</text>
</comment>
<comment type="caution">
    <text evidence="8">The sequence shown here is derived from an EMBL/GenBank/DDBJ whole genome shotgun (WGS) entry which is preliminary data.</text>
</comment>
<sequence length="447" mass="51634">MNKIIFCGLLMLSSIFIGCNSFLDAKPRKGLVIPEKLEQLLSLMRKENESLQDPTFGELSTDDFYWDTADLNSKPEPVRNAYLWKPANMFGADFLIEWLFHYRFIYYANTVLEQLPNITPSTSELREWNKAKGEALFYRGKFLYDMAIIWSSAYNVPNNDKVLGMPIRLNTNFNEPSYRSSVKDTYAQIIKDIEESIVYLPELPEHVTRPSKLAAKAMAARIYLSMGEYEKALIYAEEVLKVKSELIDFNQLSTTADYPIAIFNKEVIYHSYMQLYMANFYLNPGLLASYSGDDLRRDIYFGYQNNGKIELKGSYYGDAAPFTGLAVDEMYLIAAECQARNTGQDRAKEYMRSLLEKRYKKNTVPILQDLSKTELLDFILQERRKELVFRGLRWGDVKRLNNEGRAVTLERFSQGGNVDYLQANDPRFNLPFPEGVIDLSGMEQNPR</sequence>
<dbReference type="InterPro" id="IPR012944">
    <property type="entry name" value="SusD_RagB_dom"/>
</dbReference>
<evidence type="ECO:0000313" key="9">
    <source>
        <dbReference type="Proteomes" id="UP000625283"/>
    </source>
</evidence>
<accession>A0ABS1QY41</accession>
<protein>
    <submittedName>
        <fullName evidence="8">RagB/SusD family nutrient uptake outer membrane protein</fullName>
    </submittedName>
</protein>
<organism evidence="8 9">
    <name type="scientific">Sphingobacterium faecale</name>
    <dbReference type="NCBI Taxonomy" id="2803775"/>
    <lineage>
        <taxon>Bacteria</taxon>
        <taxon>Pseudomonadati</taxon>
        <taxon>Bacteroidota</taxon>
        <taxon>Sphingobacteriia</taxon>
        <taxon>Sphingobacteriales</taxon>
        <taxon>Sphingobacteriaceae</taxon>
        <taxon>Sphingobacterium</taxon>
    </lineage>
</organism>
<keyword evidence="3" id="KW-0732">Signal</keyword>
<dbReference type="Proteomes" id="UP000625283">
    <property type="component" value="Unassembled WGS sequence"/>
</dbReference>
<dbReference type="InterPro" id="IPR011990">
    <property type="entry name" value="TPR-like_helical_dom_sf"/>
</dbReference>
<evidence type="ECO:0000259" key="6">
    <source>
        <dbReference type="Pfam" id="PF07980"/>
    </source>
</evidence>
<keyword evidence="5" id="KW-0998">Cell outer membrane</keyword>
<dbReference type="SUPFAM" id="SSF48452">
    <property type="entry name" value="TPR-like"/>
    <property type="match status" value="1"/>
</dbReference>
<evidence type="ECO:0000256" key="4">
    <source>
        <dbReference type="ARBA" id="ARBA00023136"/>
    </source>
</evidence>
<evidence type="ECO:0000256" key="5">
    <source>
        <dbReference type="ARBA" id="ARBA00023237"/>
    </source>
</evidence>
<keyword evidence="4" id="KW-0472">Membrane</keyword>
<dbReference type="EMBL" id="JAERTY010000001">
    <property type="protein sequence ID" value="MBL1407219.1"/>
    <property type="molecule type" value="Genomic_DNA"/>
</dbReference>
<feature type="domain" description="RagB/SusD" evidence="6">
    <location>
        <begin position="329"/>
        <end position="428"/>
    </location>
</feature>
<comment type="subcellular location">
    <subcellularLocation>
        <location evidence="1">Cell outer membrane</location>
    </subcellularLocation>
</comment>
<reference evidence="8 9" key="1">
    <citation type="submission" date="2021-01" db="EMBL/GenBank/DDBJ databases">
        <title>C459-1 draft genome sequence.</title>
        <authorList>
            <person name="Zhang X.-F."/>
        </authorList>
    </citation>
    <scope>NUCLEOTIDE SEQUENCE [LARGE SCALE GENOMIC DNA]</scope>
    <source>
        <strain evidence="9">C459-1</strain>
    </source>
</reference>
<proteinExistence type="inferred from homology"/>
<dbReference type="Gene3D" id="1.25.40.390">
    <property type="match status" value="1"/>
</dbReference>
<gene>
    <name evidence="8" type="ORF">JKG61_00495</name>
</gene>
<evidence type="ECO:0000313" key="8">
    <source>
        <dbReference type="EMBL" id="MBL1407219.1"/>
    </source>
</evidence>
<dbReference type="Pfam" id="PF07980">
    <property type="entry name" value="SusD_RagB"/>
    <property type="match status" value="1"/>
</dbReference>
<keyword evidence="9" id="KW-1185">Reference proteome</keyword>
<dbReference type="Pfam" id="PF14322">
    <property type="entry name" value="SusD-like_3"/>
    <property type="match status" value="1"/>
</dbReference>
<dbReference type="InterPro" id="IPR033985">
    <property type="entry name" value="SusD-like_N"/>
</dbReference>
<name>A0ABS1QY41_9SPHI</name>
<evidence type="ECO:0000256" key="1">
    <source>
        <dbReference type="ARBA" id="ARBA00004442"/>
    </source>
</evidence>
<evidence type="ECO:0000256" key="2">
    <source>
        <dbReference type="ARBA" id="ARBA00006275"/>
    </source>
</evidence>
<dbReference type="RefSeq" id="WP_202101040.1">
    <property type="nucleotide sequence ID" value="NZ_JAERTY010000001.1"/>
</dbReference>
<dbReference type="PROSITE" id="PS51257">
    <property type="entry name" value="PROKAR_LIPOPROTEIN"/>
    <property type="match status" value="1"/>
</dbReference>